<keyword evidence="3" id="KW-1185">Reference proteome</keyword>
<keyword evidence="1" id="KW-0732">Signal</keyword>
<dbReference type="InParanoid" id="A0A139WF16"/>
<evidence type="ECO:0000256" key="1">
    <source>
        <dbReference type="SAM" id="SignalP"/>
    </source>
</evidence>
<evidence type="ECO:0000313" key="2">
    <source>
        <dbReference type="EMBL" id="KYB26534.1"/>
    </source>
</evidence>
<dbReference type="Proteomes" id="UP000007266">
    <property type="component" value="Linkage group 7"/>
</dbReference>
<proteinExistence type="predicted"/>
<reference evidence="2 3" key="1">
    <citation type="journal article" date="2008" name="Nature">
        <title>The genome of the model beetle and pest Tribolium castaneum.</title>
        <authorList>
            <consortium name="Tribolium Genome Sequencing Consortium"/>
            <person name="Richards S."/>
            <person name="Gibbs R.A."/>
            <person name="Weinstock G.M."/>
            <person name="Brown S.J."/>
            <person name="Denell R."/>
            <person name="Beeman R.W."/>
            <person name="Gibbs R."/>
            <person name="Beeman R.W."/>
            <person name="Brown S.J."/>
            <person name="Bucher G."/>
            <person name="Friedrich M."/>
            <person name="Grimmelikhuijzen C.J."/>
            <person name="Klingler M."/>
            <person name="Lorenzen M."/>
            <person name="Richards S."/>
            <person name="Roth S."/>
            <person name="Schroder R."/>
            <person name="Tautz D."/>
            <person name="Zdobnov E.M."/>
            <person name="Muzny D."/>
            <person name="Gibbs R.A."/>
            <person name="Weinstock G.M."/>
            <person name="Attaway T."/>
            <person name="Bell S."/>
            <person name="Buhay C.J."/>
            <person name="Chandrabose M.N."/>
            <person name="Chavez D."/>
            <person name="Clerk-Blankenburg K.P."/>
            <person name="Cree A."/>
            <person name="Dao M."/>
            <person name="Davis C."/>
            <person name="Chacko J."/>
            <person name="Dinh H."/>
            <person name="Dugan-Rocha S."/>
            <person name="Fowler G."/>
            <person name="Garner T.T."/>
            <person name="Garnes J."/>
            <person name="Gnirke A."/>
            <person name="Hawes A."/>
            <person name="Hernandez J."/>
            <person name="Hines S."/>
            <person name="Holder M."/>
            <person name="Hume J."/>
            <person name="Jhangiani S.N."/>
            <person name="Joshi V."/>
            <person name="Khan Z.M."/>
            <person name="Jackson L."/>
            <person name="Kovar C."/>
            <person name="Kowis A."/>
            <person name="Lee S."/>
            <person name="Lewis L.R."/>
            <person name="Margolis J."/>
            <person name="Morgan M."/>
            <person name="Nazareth L.V."/>
            <person name="Nguyen N."/>
            <person name="Okwuonu G."/>
            <person name="Parker D."/>
            <person name="Richards S."/>
            <person name="Ruiz S.J."/>
            <person name="Santibanez J."/>
            <person name="Savard J."/>
            <person name="Scherer S.E."/>
            <person name="Schneider B."/>
            <person name="Sodergren E."/>
            <person name="Tautz D."/>
            <person name="Vattahil S."/>
            <person name="Villasana D."/>
            <person name="White C.S."/>
            <person name="Wright R."/>
            <person name="Park Y."/>
            <person name="Beeman R.W."/>
            <person name="Lord J."/>
            <person name="Oppert B."/>
            <person name="Lorenzen M."/>
            <person name="Brown S."/>
            <person name="Wang L."/>
            <person name="Savard J."/>
            <person name="Tautz D."/>
            <person name="Richards S."/>
            <person name="Weinstock G."/>
            <person name="Gibbs R.A."/>
            <person name="Liu Y."/>
            <person name="Worley K."/>
            <person name="Weinstock G."/>
            <person name="Elsik C.G."/>
            <person name="Reese J.T."/>
            <person name="Elhaik E."/>
            <person name="Landan G."/>
            <person name="Graur D."/>
            <person name="Arensburger P."/>
            <person name="Atkinson P."/>
            <person name="Beeman R.W."/>
            <person name="Beidler J."/>
            <person name="Brown S.J."/>
            <person name="Demuth J.P."/>
            <person name="Drury D.W."/>
            <person name="Du Y.Z."/>
            <person name="Fujiwara H."/>
            <person name="Lorenzen M."/>
            <person name="Maselli V."/>
            <person name="Osanai M."/>
            <person name="Park Y."/>
            <person name="Robertson H.M."/>
            <person name="Tu Z."/>
            <person name="Wang J.J."/>
            <person name="Wang S."/>
            <person name="Richards S."/>
            <person name="Song H."/>
            <person name="Zhang L."/>
            <person name="Sodergren E."/>
            <person name="Werner D."/>
            <person name="Stanke M."/>
            <person name="Morgenstern B."/>
            <person name="Solovyev V."/>
            <person name="Kosarev P."/>
            <person name="Brown G."/>
            <person name="Chen H.C."/>
            <person name="Ermolaeva O."/>
            <person name="Hlavina W."/>
            <person name="Kapustin Y."/>
            <person name="Kiryutin B."/>
            <person name="Kitts P."/>
            <person name="Maglott D."/>
            <person name="Pruitt K."/>
            <person name="Sapojnikov V."/>
            <person name="Souvorov A."/>
            <person name="Mackey A.J."/>
            <person name="Waterhouse R.M."/>
            <person name="Wyder S."/>
            <person name="Zdobnov E.M."/>
            <person name="Zdobnov E.M."/>
            <person name="Wyder S."/>
            <person name="Kriventseva E.V."/>
            <person name="Kadowaki T."/>
            <person name="Bork P."/>
            <person name="Aranda M."/>
            <person name="Bao R."/>
            <person name="Beermann A."/>
            <person name="Berns N."/>
            <person name="Bolognesi R."/>
            <person name="Bonneton F."/>
            <person name="Bopp D."/>
            <person name="Brown S.J."/>
            <person name="Bucher G."/>
            <person name="Butts T."/>
            <person name="Chaumot A."/>
            <person name="Denell R.E."/>
            <person name="Ferrier D.E."/>
            <person name="Friedrich M."/>
            <person name="Gordon C.M."/>
            <person name="Jindra M."/>
            <person name="Klingler M."/>
            <person name="Lan Q."/>
            <person name="Lattorff H.M."/>
            <person name="Laudet V."/>
            <person name="von Levetsow C."/>
            <person name="Liu Z."/>
            <person name="Lutz R."/>
            <person name="Lynch J.A."/>
            <person name="da Fonseca R.N."/>
            <person name="Posnien N."/>
            <person name="Reuter R."/>
            <person name="Roth S."/>
            <person name="Savard J."/>
            <person name="Schinko J.B."/>
            <person name="Schmitt C."/>
            <person name="Schoppmeier M."/>
            <person name="Schroder R."/>
            <person name="Shippy T.D."/>
            <person name="Simonnet F."/>
            <person name="Marques-Souza H."/>
            <person name="Tautz D."/>
            <person name="Tomoyasu Y."/>
            <person name="Trauner J."/>
            <person name="Van der Zee M."/>
            <person name="Vervoort M."/>
            <person name="Wittkopp N."/>
            <person name="Wimmer E.A."/>
            <person name="Yang X."/>
            <person name="Jones A.K."/>
            <person name="Sattelle D.B."/>
            <person name="Ebert P.R."/>
            <person name="Nelson D."/>
            <person name="Scott J.G."/>
            <person name="Beeman R.W."/>
            <person name="Muthukrishnan S."/>
            <person name="Kramer K.J."/>
            <person name="Arakane Y."/>
            <person name="Beeman R.W."/>
            <person name="Zhu Q."/>
            <person name="Hogenkamp D."/>
            <person name="Dixit R."/>
            <person name="Oppert B."/>
            <person name="Jiang H."/>
            <person name="Zou Z."/>
            <person name="Marshall J."/>
            <person name="Elpidina E."/>
            <person name="Vinokurov K."/>
            <person name="Oppert C."/>
            <person name="Zou Z."/>
            <person name="Evans J."/>
            <person name="Lu Z."/>
            <person name="Zhao P."/>
            <person name="Sumathipala N."/>
            <person name="Altincicek B."/>
            <person name="Vilcinskas A."/>
            <person name="Williams M."/>
            <person name="Hultmark D."/>
            <person name="Hetru C."/>
            <person name="Jiang H."/>
            <person name="Grimmelikhuijzen C.J."/>
            <person name="Hauser F."/>
            <person name="Cazzamali G."/>
            <person name="Williamson M."/>
            <person name="Park Y."/>
            <person name="Li B."/>
            <person name="Tanaka Y."/>
            <person name="Predel R."/>
            <person name="Neupert S."/>
            <person name="Schachtner J."/>
            <person name="Verleyen P."/>
            <person name="Raible F."/>
            <person name="Bork P."/>
            <person name="Friedrich M."/>
            <person name="Walden K.K."/>
            <person name="Robertson H.M."/>
            <person name="Angeli S."/>
            <person name="Foret S."/>
            <person name="Bucher G."/>
            <person name="Schuetz S."/>
            <person name="Maleszka R."/>
            <person name="Wimmer E.A."/>
            <person name="Beeman R.W."/>
            <person name="Lorenzen M."/>
            <person name="Tomoyasu Y."/>
            <person name="Miller S.C."/>
            <person name="Grossmann D."/>
            <person name="Bucher G."/>
        </authorList>
    </citation>
    <scope>NUCLEOTIDE SEQUENCE [LARGE SCALE GENOMIC DNA]</scope>
    <source>
        <strain evidence="2 3">Georgia GA2</strain>
    </source>
</reference>
<dbReference type="AlphaFoldDB" id="A0A139WF16"/>
<feature type="chain" id="PRO_5007299866" evidence="1">
    <location>
        <begin position="21"/>
        <end position="118"/>
    </location>
</feature>
<evidence type="ECO:0000313" key="3">
    <source>
        <dbReference type="Proteomes" id="UP000007266"/>
    </source>
</evidence>
<accession>A0A139WF16</accession>
<dbReference type="EMBL" id="KQ971354">
    <property type="protein sequence ID" value="KYB26534.1"/>
    <property type="molecule type" value="Genomic_DNA"/>
</dbReference>
<organism evidence="2 3">
    <name type="scientific">Tribolium castaneum</name>
    <name type="common">Red flour beetle</name>
    <dbReference type="NCBI Taxonomy" id="7070"/>
    <lineage>
        <taxon>Eukaryota</taxon>
        <taxon>Metazoa</taxon>
        <taxon>Ecdysozoa</taxon>
        <taxon>Arthropoda</taxon>
        <taxon>Hexapoda</taxon>
        <taxon>Insecta</taxon>
        <taxon>Pterygota</taxon>
        <taxon>Neoptera</taxon>
        <taxon>Endopterygota</taxon>
        <taxon>Coleoptera</taxon>
        <taxon>Polyphaga</taxon>
        <taxon>Cucujiformia</taxon>
        <taxon>Tenebrionidae</taxon>
        <taxon>Tenebrionidae incertae sedis</taxon>
        <taxon>Tribolium</taxon>
    </lineage>
</organism>
<reference evidence="2 3" key="2">
    <citation type="journal article" date="2010" name="Nucleic Acids Res.">
        <title>BeetleBase in 2010: revisions to provide comprehensive genomic information for Tribolium castaneum.</title>
        <authorList>
            <person name="Kim H.S."/>
            <person name="Murphy T."/>
            <person name="Xia J."/>
            <person name="Caragea D."/>
            <person name="Park Y."/>
            <person name="Beeman R.W."/>
            <person name="Lorenzen M.D."/>
            <person name="Butcher S."/>
            <person name="Manak J.R."/>
            <person name="Brown S.J."/>
        </authorList>
    </citation>
    <scope>GENOME REANNOTATION</scope>
    <source>
        <strain evidence="2 3">Georgia GA2</strain>
    </source>
</reference>
<gene>
    <name evidence="2" type="primary">AUGUSTUS-3.0.2_33852</name>
    <name evidence="2" type="ORF">TcasGA2_TC033852</name>
</gene>
<sequence>MSKYAIFVLAQFILLNEIHCCCLPPPTLPCALPAPPALSCGLPALPPTCALPLPPAVGCAPPPMTILPMPMPVAPALPPTCGLPLLQKKLLLSKLLGLKMGLPLAGCGLPLPPLACGC</sequence>
<name>A0A139WF16_TRICA</name>
<feature type="signal peptide" evidence="1">
    <location>
        <begin position="1"/>
        <end position="20"/>
    </location>
</feature>
<protein>
    <submittedName>
        <fullName evidence="2">Uncharacterized protein</fullName>
    </submittedName>
</protein>